<evidence type="ECO:0008006" key="4">
    <source>
        <dbReference type="Google" id="ProtNLM"/>
    </source>
</evidence>
<name>A0A2T0TCQ7_9PSEU</name>
<gene>
    <name evidence="2" type="ORF">CLV43_103167</name>
</gene>
<organism evidence="2 3">
    <name type="scientific">Umezawaea tangerina</name>
    <dbReference type="NCBI Taxonomy" id="84725"/>
    <lineage>
        <taxon>Bacteria</taxon>
        <taxon>Bacillati</taxon>
        <taxon>Actinomycetota</taxon>
        <taxon>Actinomycetes</taxon>
        <taxon>Pseudonocardiales</taxon>
        <taxon>Pseudonocardiaceae</taxon>
        <taxon>Umezawaea</taxon>
    </lineage>
</organism>
<protein>
    <recommendedName>
        <fullName evidence="4">DUF3093 family protein</fullName>
    </recommendedName>
</protein>
<keyword evidence="1" id="KW-1133">Transmembrane helix</keyword>
<comment type="caution">
    <text evidence="2">The sequence shown here is derived from an EMBL/GenBank/DDBJ whole genome shotgun (WGS) entry which is preliminary data.</text>
</comment>
<accession>A0A2T0TCQ7</accession>
<keyword evidence="1" id="KW-0472">Membrane</keyword>
<feature type="transmembrane region" description="Helical" evidence="1">
    <location>
        <begin position="42"/>
        <end position="60"/>
    </location>
</feature>
<evidence type="ECO:0000313" key="3">
    <source>
        <dbReference type="Proteomes" id="UP000239494"/>
    </source>
</evidence>
<keyword evidence="3" id="KW-1185">Reference proteome</keyword>
<proteinExistence type="predicted"/>
<dbReference type="RefSeq" id="WP_211304324.1">
    <property type="nucleotide sequence ID" value="NZ_PVTF01000003.1"/>
</dbReference>
<evidence type="ECO:0000256" key="1">
    <source>
        <dbReference type="SAM" id="Phobius"/>
    </source>
</evidence>
<evidence type="ECO:0000313" key="2">
    <source>
        <dbReference type="EMBL" id="PRY43424.1"/>
    </source>
</evidence>
<dbReference type="EMBL" id="PVTF01000003">
    <property type="protein sequence ID" value="PRY43424.1"/>
    <property type="molecule type" value="Genomic_DNA"/>
</dbReference>
<dbReference type="AlphaFoldDB" id="A0A2T0TCQ7"/>
<dbReference type="Proteomes" id="UP000239494">
    <property type="component" value="Unassembled WGS sequence"/>
</dbReference>
<sequence length="153" mass="16401">MDNDSGPVLYAEAGASWWPLLWGPVFAVLGVGVELLTGPVSVLFWSLVAFGLLIPTALWVQGRQRLYSVRLTPSVLREGREELRLTDIAEVEGVEPRAGATVLGGGWDIPKGTGGVPIRLADGRVVLGWARDADALRRALHGLLPSSREKLGP</sequence>
<keyword evidence="1" id="KW-0812">Transmembrane</keyword>
<reference evidence="2 3" key="1">
    <citation type="submission" date="2018-03" db="EMBL/GenBank/DDBJ databases">
        <title>Genomic Encyclopedia of Archaeal and Bacterial Type Strains, Phase II (KMG-II): from individual species to whole genera.</title>
        <authorList>
            <person name="Goeker M."/>
        </authorList>
    </citation>
    <scope>NUCLEOTIDE SEQUENCE [LARGE SCALE GENOMIC DNA]</scope>
    <source>
        <strain evidence="2 3">DSM 44720</strain>
    </source>
</reference>